<organism evidence="8 9">
    <name type="scientific">Paenibacillus aurantius</name>
    <dbReference type="NCBI Taxonomy" id="2918900"/>
    <lineage>
        <taxon>Bacteria</taxon>
        <taxon>Bacillati</taxon>
        <taxon>Bacillota</taxon>
        <taxon>Bacilli</taxon>
        <taxon>Bacillales</taxon>
        <taxon>Paenibacillaceae</taxon>
        <taxon>Paenibacillus</taxon>
    </lineage>
</organism>
<protein>
    <recommendedName>
        <fullName evidence="7">Flagellar protein FliT</fullName>
    </recommendedName>
</protein>
<comment type="similarity">
    <text evidence="6">Belongs to the bacillales FliT family.</text>
</comment>
<dbReference type="RefSeq" id="WP_315605384.1">
    <property type="nucleotide sequence ID" value="NZ_CP130318.1"/>
</dbReference>
<dbReference type="Proteomes" id="UP001305702">
    <property type="component" value="Chromosome"/>
</dbReference>
<proteinExistence type="inferred from homology"/>
<accession>A0AA96RF54</accession>
<name>A0AA96RF54_9BACL</name>
<evidence type="ECO:0000313" key="9">
    <source>
        <dbReference type="Proteomes" id="UP001305702"/>
    </source>
</evidence>
<evidence type="ECO:0000313" key="8">
    <source>
        <dbReference type="EMBL" id="WNQ11607.1"/>
    </source>
</evidence>
<evidence type="ECO:0000256" key="2">
    <source>
        <dbReference type="ARBA" id="ARBA00022490"/>
    </source>
</evidence>
<evidence type="ECO:0000256" key="6">
    <source>
        <dbReference type="ARBA" id="ARBA00093785"/>
    </source>
</evidence>
<evidence type="ECO:0000256" key="5">
    <source>
        <dbReference type="ARBA" id="ARBA00093765"/>
    </source>
</evidence>
<sequence length="111" mass="12797">MDKHILELDRLTDAIMANLASCEYEELEAFVHRRGELISLLLQKNYSADQLTLYHPIIAGILEKDTAIRERMSRLKQEAEQGMAKLTSARMQKNAYESAYASDSVFFNQRK</sequence>
<dbReference type="Pfam" id="PF05400">
    <property type="entry name" value="FliT"/>
    <property type="match status" value="1"/>
</dbReference>
<keyword evidence="8" id="KW-0282">Flagellum</keyword>
<evidence type="ECO:0000256" key="1">
    <source>
        <dbReference type="ARBA" id="ARBA00004514"/>
    </source>
</evidence>
<gene>
    <name evidence="8" type="ORF">MJA45_00570</name>
</gene>
<dbReference type="AlphaFoldDB" id="A0AA96RF54"/>
<evidence type="ECO:0000256" key="3">
    <source>
        <dbReference type="ARBA" id="ARBA00022795"/>
    </source>
</evidence>
<comment type="function">
    <text evidence="5">May act as an export chaperone for the filament capping protein FliD.</text>
</comment>
<evidence type="ECO:0000256" key="7">
    <source>
        <dbReference type="ARBA" id="ARBA00093797"/>
    </source>
</evidence>
<keyword evidence="8" id="KW-0966">Cell projection</keyword>
<keyword evidence="4" id="KW-0143">Chaperone</keyword>
<keyword evidence="8" id="KW-0969">Cilium</keyword>
<keyword evidence="3" id="KW-1005">Bacterial flagellum biogenesis</keyword>
<evidence type="ECO:0000256" key="4">
    <source>
        <dbReference type="ARBA" id="ARBA00023186"/>
    </source>
</evidence>
<keyword evidence="2" id="KW-0963">Cytoplasm</keyword>
<keyword evidence="9" id="KW-1185">Reference proteome</keyword>
<dbReference type="InterPro" id="IPR008622">
    <property type="entry name" value="FliT"/>
</dbReference>
<dbReference type="EMBL" id="CP130318">
    <property type="protein sequence ID" value="WNQ11607.1"/>
    <property type="molecule type" value="Genomic_DNA"/>
</dbReference>
<comment type="subcellular location">
    <subcellularLocation>
        <location evidence="1">Cytoplasm</location>
        <location evidence="1">Cytosol</location>
    </subcellularLocation>
</comment>
<reference evidence="8 9" key="1">
    <citation type="submission" date="2022-02" db="EMBL/GenBank/DDBJ databases">
        <title>Paenibacillus sp. MBLB1776 Whole Genome Shotgun Sequencing.</title>
        <authorList>
            <person name="Hwang C.Y."/>
            <person name="Cho E.-S."/>
            <person name="Seo M.-J."/>
        </authorList>
    </citation>
    <scope>NUCLEOTIDE SEQUENCE [LARGE SCALE GENOMIC DNA]</scope>
    <source>
        <strain evidence="8 9">MBLB1776</strain>
    </source>
</reference>
<dbReference type="KEGG" id="paun:MJA45_00570"/>